<gene>
    <name evidence="5" type="ORF">SAMN04488124_1810</name>
</gene>
<dbReference type="GO" id="GO:0005829">
    <property type="term" value="C:cytosol"/>
    <property type="evidence" value="ECO:0007669"/>
    <property type="project" value="TreeGrafter"/>
</dbReference>
<evidence type="ECO:0000256" key="4">
    <source>
        <dbReference type="SAM" id="MobiDB-lite"/>
    </source>
</evidence>
<protein>
    <recommendedName>
        <fullName evidence="3">DNA-binding protein SAMN04488124_1810</fullName>
    </recommendedName>
</protein>
<dbReference type="OrthoDB" id="7912at2157"/>
<evidence type="ECO:0000313" key="6">
    <source>
        <dbReference type="Proteomes" id="UP000243250"/>
    </source>
</evidence>
<comment type="similarity">
    <text evidence="1 3">Belongs to the PDCD5 family.</text>
</comment>
<evidence type="ECO:0000256" key="1">
    <source>
        <dbReference type="ARBA" id="ARBA00010490"/>
    </source>
</evidence>
<dbReference type="PANTHER" id="PTHR10840">
    <property type="entry name" value="PROGRAMMED CELL DEATH PROTEIN 5"/>
    <property type="match status" value="1"/>
</dbReference>
<dbReference type="Gene3D" id="1.10.8.140">
    <property type="entry name" value="PDCD5-like"/>
    <property type="match status" value="1"/>
</dbReference>
<evidence type="ECO:0000313" key="5">
    <source>
        <dbReference type="EMBL" id="SFR49814.1"/>
    </source>
</evidence>
<dbReference type="NCBIfam" id="NF003268">
    <property type="entry name" value="PRK04239.1"/>
    <property type="match status" value="1"/>
</dbReference>
<dbReference type="Proteomes" id="UP000243250">
    <property type="component" value="Unassembled WGS sequence"/>
</dbReference>
<evidence type="ECO:0000256" key="2">
    <source>
        <dbReference type="ARBA" id="ARBA00023125"/>
    </source>
</evidence>
<dbReference type="AlphaFoldDB" id="A0A1I6H5Y3"/>
<feature type="region of interest" description="Disordered" evidence="4">
    <location>
        <begin position="1"/>
        <end position="48"/>
    </location>
</feature>
<keyword evidence="2 3" id="KW-0238">DNA-binding</keyword>
<sequence length="121" mass="13909">MSGNPDDERLEKLRQEKMQELQNRAEGQGGQQQGNEAAQEAAREQAEAQQDALLKQYLTDGARQRLNAVEMSKPDFAEKVKQQLVALAQSGRIQDRIDEDQMKDLLRELRPDSKSFDIRRR</sequence>
<accession>A0A1I6H5Y3</accession>
<dbReference type="HAMAP" id="MF_00026">
    <property type="entry name" value="dsDNA_bind"/>
    <property type="match status" value="1"/>
</dbReference>
<feature type="compositionally biased region" description="Basic and acidic residues" evidence="4">
    <location>
        <begin position="1"/>
        <end position="19"/>
    </location>
</feature>
<dbReference type="PIRSF" id="PIRSF015730">
    <property type="entry name" value="TFAR19"/>
    <property type="match status" value="1"/>
</dbReference>
<name>A0A1I6H5Y3_9EURY</name>
<dbReference type="PANTHER" id="PTHR10840:SF0">
    <property type="entry name" value="PROGRAMMED CELL DEATH PROTEIN 5"/>
    <property type="match status" value="1"/>
</dbReference>
<dbReference type="Pfam" id="PF01984">
    <property type="entry name" value="dsDNA_bind"/>
    <property type="match status" value="1"/>
</dbReference>
<reference evidence="6" key="1">
    <citation type="submission" date="2016-10" db="EMBL/GenBank/DDBJ databases">
        <authorList>
            <person name="Varghese N."/>
            <person name="Submissions S."/>
        </authorList>
    </citation>
    <scope>NUCLEOTIDE SEQUENCE [LARGE SCALE GENOMIC DNA]</scope>
    <source>
        <strain evidence="6">CGMCC 1.8711</strain>
    </source>
</reference>
<evidence type="ECO:0000256" key="3">
    <source>
        <dbReference type="HAMAP-Rule" id="MF_00026"/>
    </source>
</evidence>
<proteinExistence type="inferred from homology"/>
<dbReference type="InterPro" id="IPR036883">
    <property type="entry name" value="PDCD5-like_sf"/>
</dbReference>
<dbReference type="STRING" id="555875.SAMN04488124_1810"/>
<dbReference type="SUPFAM" id="SSF46950">
    <property type="entry name" value="Double-stranded DNA-binding domain"/>
    <property type="match status" value="1"/>
</dbReference>
<organism evidence="5 6">
    <name type="scientific">Halogeometricum limi</name>
    <dbReference type="NCBI Taxonomy" id="555875"/>
    <lineage>
        <taxon>Archaea</taxon>
        <taxon>Methanobacteriati</taxon>
        <taxon>Methanobacteriota</taxon>
        <taxon>Stenosarchaea group</taxon>
        <taxon>Halobacteria</taxon>
        <taxon>Halobacteriales</taxon>
        <taxon>Haloferacaceae</taxon>
        <taxon>Halogeometricum</taxon>
    </lineage>
</organism>
<dbReference type="InterPro" id="IPR002836">
    <property type="entry name" value="PDCD5-like"/>
</dbReference>
<dbReference type="InterPro" id="IPR022889">
    <property type="entry name" value="DNA_bind_arc"/>
</dbReference>
<dbReference type="GO" id="GO:0003677">
    <property type="term" value="F:DNA binding"/>
    <property type="evidence" value="ECO:0007669"/>
    <property type="project" value="UniProtKB-UniRule"/>
</dbReference>
<keyword evidence="6" id="KW-1185">Reference proteome</keyword>
<dbReference type="EMBL" id="FOYS01000003">
    <property type="protein sequence ID" value="SFR49814.1"/>
    <property type="molecule type" value="Genomic_DNA"/>
</dbReference>
<dbReference type="RefSeq" id="WP_089879604.1">
    <property type="nucleotide sequence ID" value="NZ_FOYS01000003.1"/>
</dbReference>